<accession>A0AA40X382</accession>
<dbReference type="AlphaFoldDB" id="A0AA40X382"/>
<evidence type="ECO:0000313" key="1">
    <source>
        <dbReference type="EMBL" id="MBF6637880.1"/>
    </source>
</evidence>
<dbReference type="Proteomes" id="UP000705283">
    <property type="component" value="Unassembled WGS sequence"/>
</dbReference>
<reference evidence="1" key="2">
    <citation type="submission" date="2022-09" db="EMBL/GenBank/DDBJ databases">
        <title>Rouxiella aceris sp. nov., isolated from tree sap and emended description of the genus Rhouxiella.</title>
        <authorList>
            <person name="Kim I.S."/>
        </authorList>
    </citation>
    <scope>NUCLEOTIDE SEQUENCE</scope>
    <source>
        <strain evidence="1">SAP-2</strain>
    </source>
</reference>
<proteinExistence type="predicted"/>
<dbReference type="NCBIfam" id="NF033153">
    <property type="entry name" value="phage_ICD_like"/>
    <property type="match status" value="1"/>
</dbReference>
<dbReference type="EMBL" id="JADMKS010000005">
    <property type="protein sequence ID" value="MBF6637880.1"/>
    <property type="molecule type" value="Genomic_DNA"/>
</dbReference>
<name>A0AA40X382_9GAMM</name>
<evidence type="ECO:0000313" key="2">
    <source>
        <dbReference type="Proteomes" id="UP000705283"/>
    </source>
</evidence>
<sequence>MNTSTAIYVFASILRSDAKSQPVMRRVTACSEREARSQLARDYVLSLACKLPTLRGSHG</sequence>
<organism evidence="1 2">
    <name type="scientific">Rouxiella silvae</name>
    <dbReference type="NCBI Taxonomy" id="1646373"/>
    <lineage>
        <taxon>Bacteria</taxon>
        <taxon>Pseudomonadati</taxon>
        <taxon>Pseudomonadota</taxon>
        <taxon>Gammaproteobacteria</taxon>
        <taxon>Enterobacterales</taxon>
        <taxon>Yersiniaceae</taxon>
        <taxon>Rouxiella</taxon>
    </lineage>
</organism>
<protein>
    <submittedName>
        <fullName evidence="1">Host cell division inhibitor Icd-like protein</fullName>
    </submittedName>
</protein>
<gene>
    <name evidence="1" type="ORF">ITX54_14550</name>
</gene>
<reference evidence="1" key="1">
    <citation type="submission" date="2020-11" db="EMBL/GenBank/DDBJ databases">
        <authorList>
            <person name="Lee S.D."/>
        </authorList>
    </citation>
    <scope>NUCLEOTIDE SEQUENCE</scope>
    <source>
        <strain evidence="1">SAP-2</strain>
    </source>
</reference>
<comment type="caution">
    <text evidence="1">The sequence shown here is derived from an EMBL/GenBank/DDBJ whole genome shotgun (WGS) entry which is preliminary data.</text>
</comment>